<name>A0ABS2L0R2_9MICO</name>
<dbReference type="PANTHER" id="PTHR34846:SF5">
    <property type="entry name" value="CARBOXYMUCONOLACTONE DECARBOXYLASE-LIKE DOMAIN-CONTAINING PROTEIN"/>
    <property type="match status" value="1"/>
</dbReference>
<organism evidence="1 2">
    <name type="scientific">Subtercola frigoramans</name>
    <dbReference type="NCBI Taxonomy" id="120298"/>
    <lineage>
        <taxon>Bacteria</taxon>
        <taxon>Bacillati</taxon>
        <taxon>Actinomycetota</taxon>
        <taxon>Actinomycetes</taxon>
        <taxon>Micrococcales</taxon>
        <taxon>Microbacteriaceae</taxon>
        <taxon>Subtercola</taxon>
    </lineage>
</organism>
<dbReference type="SUPFAM" id="SSF69118">
    <property type="entry name" value="AhpD-like"/>
    <property type="match status" value="1"/>
</dbReference>
<reference evidence="1 2" key="1">
    <citation type="submission" date="2021-01" db="EMBL/GenBank/DDBJ databases">
        <title>Sequencing the genomes of 1000 actinobacteria strains.</title>
        <authorList>
            <person name="Klenk H.-P."/>
        </authorList>
    </citation>
    <scope>NUCLEOTIDE SEQUENCE [LARGE SCALE GENOMIC DNA]</scope>
    <source>
        <strain evidence="1 2">DSM 13057</strain>
    </source>
</reference>
<keyword evidence="2" id="KW-1185">Reference proteome</keyword>
<dbReference type="EMBL" id="JAFBBU010000001">
    <property type="protein sequence ID" value="MBM7470652.1"/>
    <property type="molecule type" value="Genomic_DNA"/>
</dbReference>
<evidence type="ECO:0000313" key="2">
    <source>
        <dbReference type="Proteomes" id="UP000776164"/>
    </source>
</evidence>
<dbReference type="Proteomes" id="UP000776164">
    <property type="component" value="Unassembled WGS sequence"/>
</dbReference>
<dbReference type="EC" id="4.1.1.44" evidence="1"/>
<sequence length="191" mass="20471">MRLPRLTPDELDSDQAELYSEIVGGPRSKGPQHFPLSARDGTLNGPFNAFLYAPALSRPLQALGAAIRFETTLTARERETAILIVAARWNSAFERASHEAVGRAAGLTADEMLDVQSGRVPTLIDAHEQAVATATFAIAHGDLDDTGWAAASAYLQAHELVELTTLVGYYAALALQLRVFRVDPAPTTSSA</sequence>
<protein>
    <submittedName>
        <fullName evidence="1">4-carboxymuconolactone decarboxylase</fullName>
        <ecNumber evidence="1">4.1.1.44</ecNumber>
    </submittedName>
</protein>
<dbReference type="GO" id="GO:0047575">
    <property type="term" value="F:4-carboxymuconolactone decarboxylase activity"/>
    <property type="evidence" value="ECO:0007669"/>
    <property type="project" value="UniProtKB-EC"/>
</dbReference>
<dbReference type="RefSeq" id="WP_205106372.1">
    <property type="nucleotide sequence ID" value="NZ_BAAAHT010000018.1"/>
</dbReference>
<comment type="caution">
    <text evidence="1">The sequence shown here is derived from an EMBL/GenBank/DDBJ whole genome shotgun (WGS) entry which is preliminary data.</text>
</comment>
<dbReference type="PANTHER" id="PTHR34846">
    <property type="entry name" value="4-CARBOXYMUCONOLACTONE DECARBOXYLASE FAMILY PROTEIN (AFU_ORTHOLOGUE AFUA_6G11590)"/>
    <property type="match status" value="1"/>
</dbReference>
<dbReference type="Gene3D" id="1.20.1290.10">
    <property type="entry name" value="AhpD-like"/>
    <property type="match status" value="1"/>
</dbReference>
<keyword evidence="1" id="KW-0456">Lyase</keyword>
<proteinExistence type="predicted"/>
<accession>A0ABS2L0R2</accession>
<dbReference type="InterPro" id="IPR029032">
    <property type="entry name" value="AhpD-like"/>
</dbReference>
<gene>
    <name evidence="1" type="ORF">JOE66_000286</name>
</gene>
<evidence type="ECO:0000313" key="1">
    <source>
        <dbReference type="EMBL" id="MBM7470652.1"/>
    </source>
</evidence>